<proteinExistence type="predicted"/>
<dbReference type="AlphaFoldDB" id="A0A292GMQ9"/>
<evidence type="ECO:0000313" key="1">
    <source>
        <dbReference type="EMBL" id="BBA74444.1"/>
    </source>
</evidence>
<name>A0A292GMQ9_9HYPH</name>
<dbReference type="EMBL" id="LC171369">
    <property type="protein sequence ID" value="BBA74444.1"/>
    <property type="molecule type" value="Genomic_DNA"/>
</dbReference>
<protein>
    <submittedName>
        <fullName evidence="1">Uncharacterized protein</fullName>
    </submittedName>
</protein>
<sequence>MEKEPIGIKTLIALLKTAQQDATVYLDFAGFARPTKIESYRGYYDRPALGFALGGYSGSDHSSETRVSELLKELDLGISDSFCGWKGGTYRYSGDETLFVDNSGDASGIVVTGIADEGCRVTITTAYSPDAY</sequence>
<organism evidence="1">
    <name type="scientific">Ochrobactrum sp. PW1</name>
    <dbReference type="NCBI Taxonomy" id="1882222"/>
    <lineage>
        <taxon>Bacteria</taxon>
        <taxon>Pseudomonadati</taxon>
        <taxon>Pseudomonadota</taxon>
        <taxon>Alphaproteobacteria</taxon>
        <taxon>Hyphomicrobiales</taxon>
        <taxon>Brucellaceae</taxon>
        <taxon>Brucella/Ochrobactrum group</taxon>
        <taxon>Ochrobactrum</taxon>
    </lineage>
</organism>
<accession>A0A292GMQ9</accession>
<reference evidence="1" key="1">
    <citation type="submission" date="2016-07" db="EMBL/GenBank/DDBJ databases">
        <title>Genomics reveals synergistic degradation of pyrene by five bacteria in a mangrove sediment-derived bacterial consortium.</title>
        <authorList>
            <person name="Wanapaisan P."/>
            <person name="Vejarano F."/>
            <person name="Chakraborty J."/>
            <person name="Shintani M."/>
            <person name="Muangchinda C."/>
            <person name="Laothamteep N."/>
            <person name="Suzuki-Minakuchi C."/>
            <person name="Inoue K."/>
            <person name="Nojiri H."/>
            <person name="Pinyakong O."/>
        </authorList>
    </citation>
    <scope>NUCLEOTIDE SEQUENCE</scope>
    <source>
        <strain evidence="1">PW1</strain>
    </source>
</reference>